<comment type="caution">
    <text evidence="7">The sequence shown here is derived from an EMBL/GenBank/DDBJ whole genome shotgun (WGS) entry which is preliminary data.</text>
</comment>
<reference evidence="7 8" key="1">
    <citation type="submission" date="2020-08" db="EMBL/GenBank/DDBJ databases">
        <title>Plant Genome Project.</title>
        <authorList>
            <person name="Zhang R.-G."/>
        </authorList>
    </citation>
    <scope>NUCLEOTIDE SEQUENCE [LARGE SCALE GENOMIC DNA]</scope>
    <source>
        <tissue evidence="7">Rhizome</tissue>
    </source>
</reference>
<dbReference type="GO" id="GO:0005524">
    <property type="term" value="F:ATP binding"/>
    <property type="evidence" value="ECO:0007669"/>
    <property type="project" value="UniProtKB-KW"/>
</dbReference>
<dbReference type="InterPro" id="IPR011009">
    <property type="entry name" value="Kinase-like_dom_sf"/>
</dbReference>
<dbReference type="PANTHER" id="PTHR45646:SF11">
    <property type="entry name" value="SERINE_THREONINE-PROTEIN KINASE DOA"/>
    <property type="match status" value="1"/>
</dbReference>
<dbReference type="Proteomes" id="UP000734854">
    <property type="component" value="Unassembled WGS sequence"/>
</dbReference>
<dbReference type="SUPFAM" id="SSF56112">
    <property type="entry name" value="Protein kinase-like (PK-like)"/>
    <property type="match status" value="1"/>
</dbReference>
<dbReference type="GO" id="GO:0004674">
    <property type="term" value="F:protein serine/threonine kinase activity"/>
    <property type="evidence" value="ECO:0007669"/>
    <property type="project" value="UniProtKB-KW"/>
</dbReference>
<dbReference type="InterPro" id="IPR000719">
    <property type="entry name" value="Prot_kinase_dom"/>
</dbReference>
<evidence type="ECO:0000256" key="4">
    <source>
        <dbReference type="ARBA" id="ARBA00022777"/>
    </source>
</evidence>
<feature type="domain" description="Protein kinase" evidence="6">
    <location>
        <begin position="1"/>
        <end position="149"/>
    </location>
</feature>
<evidence type="ECO:0000256" key="2">
    <source>
        <dbReference type="ARBA" id="ARBA00022679"/>
    </source>
</evidence>
<keyword evidence="8" id="KW-1185">Reference proteome</keyword>
<proteinExistence type="predicted"/>
<dbReference type="PANTHER" id="PTHR45646">
    <property type="entry name" value="SERINE/THREONINE-PROTEIN KINASE DOA-RELATED"/>
    <property type="match status" value="1"/>
</dbReference>
<organism evidence="7 8">
    <name type="scientific">Zingiber officinale</name>
    <name type="common">Ginger</name>
    <name type="synonym">Amomum zingiber</name>
    <dbReference type="NCBI Taxonomy" id="94328"/>
    <lineage>
        <taxon>Eukaryota</taxon>
        <taxon>Viridiplantae</taxon>
        <taxon>Streptophyta</taxon>
        <taxon>Embryophyta</taxon>
        <taxon>Tracheophyta</taxon>
        <taxon>Spermatophyta</taxon>
        <taxon>Magnoliopsida</taxon>
        <taxon>Liliopsida</taxon>
        <taxon>Zingiberales</taxon>
        <taxon>Zingiberaceae</taxon>
        <taxon>Zingiber</taxon>
    </lineage>
</organism>
<dbReference type="AlphaFoldDB" id="A0A8J5HWL5"/>
<keyword evidence="4" id="KW-0418">Kinase</keyword>
<evidence type="ECO:0000256" key="3">
    <source>
        <dbReference type="ARBA" id="ARBA00022741"/>
    </source>
</evidence>
<dbReference type="InterPro" id="IPR008271">
    <property type="entry name" value="Ser/Thr_kinase_AS"/>
</dbReference>
<evidence type="ECO:0000259" key="6">
    <source>
        <dbReference type="PROSITE" id="PS50011"/>
    </source>
</evidence>
<evidence type="ECO:0000256" key="1">
    <source>
        <dbReference type="ARBA" id="ARBA00022527"/>
    </source>
</evidence>
<dbReference type="PROSITE" id="PS00108">
    <property type="entry name" value="PROTEIN_KINASE_ST"/>
    <property type="match status" value="1"/>
</dbReference>
<sequence length="149" mass="16784">MAMASSCCFDLNTLPPQINLPLAKVITDEDLEMKNLGIVNWSPFCWDLNVTPPQNSYGSLPLDLVRDIGRQLLKSIAVMHELQFIHTDLKPENILLVSSDFMTISDHKHLPTSNAIKVIDFGSSTSGYQKHRHLITTRPYRAPEVILDN</sequence>
<dbReference type="Gene3D" id="1.10.510.10">
    <property type="entry name" value="Transferase(Phosphotransferase) domain 1"/>
    <property type="match status" value="1"/>
</dbReference>
<keyword evidence="3" id="KW-0547">Nucleotide-binding</keyword>
<gene>
    <name evidence="7" type="ORF">ZIOFF_014608</name>
</gene>
<accession>A0A8J5HWL5</accession>
<evidence type="ECO:0000313" key="7">
    <source>
        <dbReference type="EMBL" id="KAG6524673.1"/>
    </source>
</evidence>
<dbReference type="EMBL" id="JACMSC010000004">
    <property type="protein sequence ID" value="KAG6524673.1"/>
    <property type="molecule type" value="Genomic_DNA"/>
</dbReference>
<keyword evidence="2" id="KW-0808">Transferase</keyword>
<dbReference type="PROSITE" id="PS50011">
    <property type="entry name" value="PROTEIN_KINASE_DOM"/>
    <property type="match status" value="1"/>
</dbReference>
<evidence type="ECO:0000313" key="8">
    <source>
        <dbReference type="Proteomes" id="UP000734854"/>
    </source>
</evidence>
<dbReference type="GO" id="GO:0005634">
    <property type="term" value="C:nucleus"/>
    <property type="evidence" value="ECO:0007669"/>
    <property type="project" value="TreeGrafter"/>
</dbReference>
<evidence type="ECO:0000256" key="5">
    <source>
        <dbReference type="ARBA" id="ARBA00022840"/>
    </source>
</evidence>
<dbReference type="InterPro" id="IPR051175">
    <property type="entry name" value="CLK_kinases"/>
</dbReference>
<keyword evidence="5" id="KW-0067">ATP-binding</keyword>
<name>A0A8J5HWL5_ZINOF</name>
<dbReference type="Pfam" id="PF00069">
    <property type="entry name" value="Pkinase"/>
    <property type="match status" value="1"/>
</dbReference>
<keyword evidence="1" id="KW-0723">Serine/threonine-protein kinase</keyword>
<protein>
    <recommendedName>
        <fullName evidence="6">Protein kinase domain-containing protein</fullName>
    </recommendedName>
</protein>